<proteinExistence type="predicted"/>
<reference evidence="3" key="1">
    <citation type="submission" date="2023-08" db="EMBL/GenBank/DDBJ databases">
        <title>Black Yeasts Isolated from many extreme environments.</title>
        <authorList>
            <person name="Coleine C."/>
            <person name="Stajich J.E."/>
            <person name="Selbmann L."/>
        </authorList>
    </citation>
    <scope>NUCLEOTIDE SEQUENCE</scope>
    <source>
        <strain evidence="3">CCFEE 5401</strain>
    </source>
</reference>
<dbReference type="EMBL" id="JAVRRL010000114">
    <property type="protein sequence ID" value="KAK5107589.1"/>
    <property type="molecule type" value="Genomic_DNA"/>
</dbReference>
<dbReference type="PANTHER" id="PTHR22761:SF18">
    <property type="entry name" value="SORTING PROTEIN SNF7 FAMILY PROTEIN, PUTATIVE (AFU_ORTHOLOGUE AFUA_2G16692)-RELATED"/>
    <property type="match status" value="1"/>
</dbReference>
<dbReference type="Proteomes" id="UP001310890">
    <property type="component" value="Unassembled WGS sequence"/>
</dbReference>
<dbReference type="Pfam" id="PF03357">
    <property type="entry name" value="Snf7"/>
    <property type="match status" value="1"/>
</dbReference>
<dbReference type="Gene3D" id="6.10.140.1230">
    <property type="match status" value="1"/>
</dbReference>
<comment type="caution">
    <text evidence="3">The sequence shown here is derived from an EMBL/GenBank/DDBJ whole genome shotgun (WGS) entry which is preliminary data.</text>
</comment>
<protein>
    <recommendedName>
        <fullName evidence="5">Snf7-domain-containing protein</fullName>
    </recommendedName>
</protein>
<name>A0AAN7T8U6_9PEZI</name>
<sequence length="457" mass="50744">MSQLLEFLRTHDTAFSSRTRLASLYSDFRLQRQSNPDGYQANVAAWLRALTAAAKEGHIPSQTGTQHDHFSLCTGEELLRELQTREYGRPLSLGSVIEDAVKKKELVPLQQFMESKQSVYAKSWVPTPWEVMSWGLRQLGVTGRQGVEDKLVIGIFVVMATVQAAAKLILSSASTMATSNTSRIFSRDLFATQFARVVDADTLSPRDVSILLTHLARDCEAIAYDPKSGTVKFKAATEAKVPTIEQEDITIASLRTSIASLAPQVEQLAERIPELDRKARDAVTQRQTIAAKTALRQKKLAEAKLQQRTATLSQLEELYAKIEQAADQLEMVRVMEASSQALRSLHQKTGGVEQVQDVMEGLHEEMTNVDEIQQIINETAAGPTDDSEVDAEFEAMERVEREKVDAQERVEREEREAGVAESTRKRLAELGAVSKVGEEEMELTSLKSVGEQAVRAE</sequence>
<feature type="coiled-coil region" evidence="1">
    <location>
        <begin position="265"/>
        <end position="335"/>
    </location>
</feature>
<dbReference type="GO" id="GO:0032511">
    <property type="term" value="P:late endosome to vacuole transport via multivesicular body sorting pathway"/>
    <property type="evidence" value="ECO:0007669"/>
    <property type="project" value="TreeGrafter"/>
</dbReference>
<dbReference type="PANTHER" id="PTHR22761">
    <property type="entry name" value="CHARGED MULTIVESICULAR BODY PROTEIN"/>
    <property type="match status" value="1"/>
</dbReference>
<dbReference type="InterPro" id="IPR005024">
    <property type="entry name" value="Snf7_fam"/>
</dbReference>
<evidence type="ECO:0000313" key="3">
    <source>
        <dbReference type="EMBL" id="KAK5107589.1"/>
    </source>
</evidence>
<keyword evidence="1" id="KW-0175">Coiled coil</keyword>
<evidence type="ECO:0000313" key="4">
    <source>
        <dbReference type="Proteomes" id="UP001310890"/>
    </source>
</evidence>
<evidence type="ECO:0000256" key="1">
    <source>
        <dbReference type="SAM" id="Coils"/>
    </source>
</evidence>
<evidence type="ECO:0000256" key="2">
    <source>
        <dbReference type="SAM" id="MobiDB-lite"/>
    </source>
</evidence>
<organism evidence="3 4">
    <name type="scientific">Meristemomyces frigidus</name>
    <dbReference type="NCBI Taxonomy" id="1508187"/>
    <lineage>
        <taxon>Eukaryota</taxon>
        <taxon>Fungi</taxon>
        <taxon>Dikarya</taxon>
        <taxon>Ascomycota</taxon>
        <taxon>Pezizomycotina</taxon>
        <taxon>Dothideomycetes</taxon>
        <taxon>Dothideomycetidae</taxon>
        <taxon>Mycosphaerellales</taxon>
        <taxon>Teratosphaeriaceae</taxon>
        <taxon>Meristemomyces</taxon>
    </lineage>
</organism>
<dbReference type="AlphaFoldDB" id="A0AAN7T8U6"/>
<gene>
    <name evidence="3" type="ORF">LTR62_000983</name>
</gene>
<dbReference type="GO" id="GO:0005771">
    <property type="term" value="C:multivesicular body"/>
    <property type="evidence" value="ECO:0007669"/>
    <property type="project" value="TreeGrafter"/>
</dbReference>
<dbReference type="GO" id="GO:0006900">
    <property type="term" value="P:vesicle budding from membrane"/>
    <property type="evidence" value="ECO:0007669"/>
    <property type="project" value="TreeGrafter"/>
</dbReference>
<feature type="region of interest" description="Disordered" evidence="2">
    <location>
        <begin position="438"/>
        <end position="457"/>
    </location>
</feature>
<feature type="region of interest" description="Disordered" evidence="2">
    <location>
        <begin position="403"/>
        <end position="424"/>
    </location>
</feature>
<evidence type="ECO:0008006" key="5">
    <source>
        <dbReference type="Google" id="ProtNLM"/>
    </source>
</evidence>
<dbReference type="Pfam" id="PF25880">
    <property type="entry name" value="WHD_CHMP7_1st"/>
    <property type="match status" value="1"/>
</dbReference>
<dbReference type="GO" id="GO:0009898">
    <property type="term" value="C:cytoplasmic side of plasma membrane"/>
    <property type="evidence" value="ECO:0007669"/>
    <property type="project" value="TreeGrafter"/>
</dbReference>
<dbReference type="GO" id="GO:0000815">
    <property type="term" value="C:ESCRT III complex"/>
    <property type="evidence" value="ECO:0007669"/>
    <property type="project" value="TreeGrafter"/>
</dbReference>
<accession>A0AAN7T8U6</accession>